<keyword evidence="4 5" id="KW-0472">Membrane</keyword>
<accession>A0A1I5IQY0</accession>
<dbReference type="EMBL" id="FOWD01000050">
    <property type="protein sequence ID" value="SFO62740.1"/>
    <property type="molecule type" value="Genomic_DNA"/>
</dbReference>
<dbReference type="OrthoDB" id="1650809at2"/>
<protein>
    <submittedName>
        <fullName evidence="6">Putative sporulation protein YtaF</fullName>
    </submittedName>
</protein>
<evidence type="ECO:0000256" key="1">
    <source>
        <dbReference type="ARBA" id="ARBA00022475"/>
    </source>
</evidence>
<proteinExistence type="predicted"/>
<dbReference type="Pfam" id="PF02659">
    <property type="entry name" value="Mntp"/>
    <property type="match status" value="1"/>
</dbReference>
<evidence type="ECO:0000256" key="4">
    <source>
        <dbReference type="ARBA" id="ARBA00023136"/>
    </source>
</evidence>
<gene>
    <name evidence="6" type="ORF">SAMN04489757_1502</name>
</gene>
<dbReference type="PANTHER" id="PTHR35529:SF2">
    <property type="entry name" value="SPORULATION PROTEIN YTAF-RELATED"/>
    <property type="match status" value="1"/>
</dbReference>
<keyword evidence="3 5" id="KW-1133">Transmembrane helix</keyword>
<keyword evidence="2 5" id="KW-0812">Transmembrane</keyword>
<evidence type="ECO:0000313" key="6">
    <source>
        <dbReference type="EMBL" id="SFO62740.1"/>
    </source>
</evidence>
<name>A0A1I5IQY0_9FIRM</name>
<sequence length="214" mass="23173">MNYTIFKIIESVIFVTALSTDAFIASLAYGSNKIKIPMISAYVISFLCTVVLGISLLLGTFLKPYIPGVVLHLVSFGILFVLGIIKLLDNIIKSIIDKHTVIDKQIKFSLLNLNFILNIYANPKEADIDDSKILSPKEALSLAIALSIDSLVAGVGAALASVSILAVLISSLLFSVLAVKLGEYLGNKLSDKVPFRLSWLSGIILISLAFIRLF</sequence>
<dbReference type="STRING" id="1527.SAMN04489757_1502"/>
<evidence type="ECO:0000256" key="3">
    <source>
        <dbReference type="ARBA" id="ARBA00022989"/>
    </source>
</evidence>
<keyword evidence="1" id="KW-1003">Cell membrane</keyword>
<feature type="transmembrane region" description="Helical" evidence="5">
    <location>
        <begin position="41"/>
        <end position="62"/>
    </location>
</feature>
<feature type="transmembrane region" description="Helical" evidence="5">
    <location>
        <begin position="151"/>
        <end position="177"/>
    </location>
</feature>
<feature type="transmembrane region" description="Helical" evidence="5">
    <location>
        <begin position="12"/>
        <end position="29"/>
    </location>
</feature>
<feature type="transmembrane region" description="Helical" evidence="5">
    <location>
        <begin position="68"/>
        <end position="88"/>
    </location>
</feature>
<organism evidence="6 7">
    <name type="scientific">Anaerocolumna aminovalerica</name>
    <dbReference type="NCBI Taxonomy" id="1527"/>
    <lineage>
        <taxon>Bacteria</taxon>
        <taxon>Bacillati</taxon>
        <taxon>Bacillota</taxon>
        <taxon>Clostridia</taxon>
        <taxon>Lachnospirales</taxon>
        <taxon>Lachnospiraceae</taxon>
        <taxon>Anaerocolumna</taxon>
    </lineage>
</organism>
<keyword evidence="7" id="KW-1185">Reference proteome</keyword>
<dbReference type="AlphaFoldDB" id="A0A1I5IQY0"/>
<dbReference type="Proteomes" id="UP000198806">
    <property type="component" value="Unassembled WGS sequence"/>
</dbReference>
<evidence type="ECO:0000256" key="5">
    <source>
        <dbReference type="SAM" id="Phobius"/>
    </source>
</evidence>
<dbReference type="PANTHER" id="PTHR35529">
    <property type="entry name" value="MANGANESE EFFLUX PUMP MNTP-RELATED"/>
    <property type="match status" value="1"/>
</dbReference>
<dbReference type="InterPro" id="IPR014205">
    <property type="entry name" value="Spore_YtaF"/>
</dbReference>
<dbReference type="NCBIfam" id="TIGR02840">
    <property type="entry name" value="spore_YtaF"/>
    <property type="match status" value="1"/>
</dbReference>
<dbReference type="InterPro" id="IPR003810">
    <property type="entry name" value="Mntp/YtaF"/>
</dbReference>
<feature type="transmembrane region" description="Helical" evidence="5">
    <location>
        <begin position="197"/>
        <end position="213"/>
    </location>
</feature>
<evidence type="ECO:0000256" key="2">
    <source>
        <dbReference type="ARBA" id="ARBA00022692"/>
    </source>
</evidence>
<reference evidence="6 7" key="1">
    <citation type="submission" date="2016-10" db="EMBL/GenBank/DDBJ databases">
        <authorList>
            <person name="de Groot N.N."/>
        </authorList>
    </citation>
    <scope>NUCLEOTIDE SEQUENCE [LARGE SCALE GENOMIC DNA]</scope>
    <source>
        <strain evidence="6 7">DSM 1283</strain>
    </source>
</reference>
<evidence type="ECO:0000313" key="7">
    <source>
        <dbReference type="Proteomes" id="UP000198806"/>
    </source>
</evidence>
<dbReference type="RefSeq" id="WP_091688772.1">
    <property type="nucleotide sequence ID" value="NZ_BAABFM010000030.1"/>
</dbReference>